<evidence type="ECO:0000313" key="2">
    <source>
        <dbReference type="Proteomes" id="UP000028623"/>
    </source>
</evidence>
<proteinExistence type="predicted"/>
<evidence type="ECO:0000313" key="1">
    <source>
        <dbReference type="EMBL" id="KFC21473.1"/>
    </source>
</evidence>
<dbReference type="AlphaFoldDB" id="A0A085BG78"/>
<dbReference type="eggNOG" id="ENOG50341YH">
    <property type="taxonomic scope" value="Bacteria"/>
</dbReference>
<comment type="caution">
    <text evidence="1">The sequence shown here is derived from an EMBL/GenBank/DDBJ whole genome shotgun (WGS) entry which is preliminary data.</text>
</comment>
<dbReference type="RefSeq" id="WP_034977599.1">
    <property type="nucleotide sequence ID" value="NZ_FOFI01000001.1"/>
</dbReference>
<accession>A0A085BG78</accession>
<dbReference type="Proteomes" id="UP000028623">
    <property type="component" value="Unassembled WGS sequence"/>
</dbReference>
<dbReference type="EMBL" id="JPLY01000004">
    <property type="protein sequence ID" value="KFC21473.1"/>
    <property type="molecule type" value="Genomic_DNA"/>
</dbReference>
<keyword evidence="2" id="KW-1185">Reference proteome</keyword>
<sequence>MQKFLQGLMVFSLVLIFFYNVSGISTCIEHANHAESHSNTKKEGKSDQNAKFSQGDHCQCALHMHMHNVIMPENLSIAFSLQDATNSEIPKKKTTSYDCLLDFFSSRAPPKSFSPAV</sequence>
<gene>
    <name evidence="1" type="ORF">IO89_14955</name>
</gene>
<protein>
    <submittedName>
        <fullName evidence="1">Uncharacterized protein</fullName>
    </submittedName>
</protein>
<organism evidence="1 2">
    <name type="scientific">Epilithonimonas lactis</name>
    <dbReference type="NCBI Taxonomy" id="421072"/>
    <lineage>
        <taxon>Bacteria</taxon>
        <taxon>Pseudomonadati</taxon>
        <taxon>Bacteroidota</taxon>
        <taxon>Flavobacteriia</taxon>
        <taxon>Flavobacteriales</taxon>
        <taxon>Weeksellaceae</taxon>
        <taxon>Chryseobacterium group</taxon>
        <taxon>Epilithonimonas</taxon>
    </lineage>
</organism>
<name>A0A085BG78_9FLAO</name>
<dbReference type="STRING" id="421072.SAMN04488097_0899"/>
<reference evidence="1 2" key="1">
    <citation type="submission" date="2014-07" db="EMBL/GenBank/DDBJ databases">
        <title>Epilithonimonas lactis LMG 22401 Genome.</title>
        <authorList>
            <person name="Pipes S.E."/>
            <person name="Stropko S.J."/>
        </authorList>
    </citation>
    <scope>NUCLEOTIDE SEQUENCE [LARGE SCALE GENOMIC DNA]</scope>
    <source>
        <strain evidence="1 2">LMG 24401</strain>
    </source>
</reference>